<dbReference type="GO" id="GO:0005856">
    <property type="term" value="C:cytoskeleton"/>
    <property type="evidence" value="ECO:0007669"/>
    <property type="project" value="TreeGrafter"/>
</dbReference>
<feature type="coiled-coil region" evidence="2">
    <location>
        <begin position="527"/>
        <end position="554"/>
    </location>
</feature>
<feature type="coiled-coil region" evidence="2">
    <location>
        <begin position="165"/>
        <end position="227"/>
    </location>
</feature>
<dbReference type="PANTHER" id="PTHR32083">
    <property type="entry name" value="CILIA AND FLAGELLA-ASSOCIATED PROTEIN 58-RELATED"/>
    <property type="match status" value="1"/>
</dbReference>
<dbReference type="Proteomes" id="UP000580879">
    <property type="component" value="Unassembled WGS sequence"/>
</dbReference>
<protein>
    <submittedName>
        <fullName evidence="4">CC146 protein</fullName>
    </submittedName>
</protein>
<name>A0A7K6QMX2_9PASS</name>
<feature type="non-terminal residue" evidence="4">
    <location>
        <position position="1"/>
    </location>
</feature>
<feature type="non-terminal residue" evidence="4">
    <location>
        <position position="778"/>
    </location>
</feature>
<accession>A0A7K6QMX2</accession>
<proteinExistence type="predicted"/>
<evidence type="ECO:0000256" key="2">
    <source>
        <dbReference type="SAM" id="Coils"/>
    </source>
</evidence>
<feature type="compositionally biased region" description="Basic and acidic residues" evidence="3">
    <location>
        <begin position="654"/>
        <end position="663"/>
    </location>
</feature>
<feature type="region of interest" description="Disordered" evidence="3">
    <location>
        <begin position="650"/>
        <end position="670"/>
    </location>
</feature>
<evidence type="ECO:0000313" key="5">
    <source>
        <dbReference type="Proteomes" id="UP000580879"/>
    </source>
</evidence>
<evidence type="ECO:0000313" key="4">
    <source>
        <dbReference type="EMBL" id="NWW74699.1"/>
    </source>
</evidence>
<dbReference type="AlphaFoldDB" id="A0A7K6QMX2"/>
<feature type="coiled-coil region" evidence="2">
    <location>
        <begin position="270"/>
        <end position="346"/>
    </location>
</feature>
<gene>
    <name evidence="4" type="primary">Ccdc146</name>
    <name evidence="4" type="ORF">CLIRUF_R09587</name>
</gene>
<comment type="caution">
    <text evidence="4">The sequence shown here is derived from an EMBL/GenBank/DDBJ whole genome shotgun (WGS) entry which is preliminary data.</text>
</comment>
<keyword evidence="5" id="KW-1185">Reference proteome</keyword>
<dbReference type="OrthoDB" id="10262929at2759"/>
<dbReference type="PANTHER" id="PTHR32083:SF34">
    <property type="entry name" value="COILED-COIL DOMAIN-CONTAINING PROTEIN 146"/>
    <property type="match status" value="1"/>
</dbReference>
<dbReference type="EMBL" id="VZRZ01003383">
    <property type="protein sequence ID" value="NWW74699.1"/>
    <property type="molecule type" value="Genomic_DNA"/>
</dbReference>
<reference evidence="4 5" key="1">
    <citation type="submission" date="2019-09" db="EMBL/GenBank/DDBJ databases">
        <title>Bird 10,000 Genomes (B10K) Project - Family phase.</title>
        <authorList>
            <person name="Zhang G."/>
        </authorList>
    </citation>
    <scope>NUCLEOTIDE SEQUENCE [LARGE SCALE GENOMIC DNA]</scope>
    <source>
        <strain evidence="4">B10K-DU-029-53</strain>
    </source>
</reference>
<feature type="coiled-coil region" evidence="2">
    <location>
        <begin position="68"/>
        <end position="115"/>
    </location>
</feature>
<organism evidence="4 5">
    <name type="scientific">Climacteris rufus</name>
    <name type="common">rufous treecreeper</name>
    <dbReference type="NCBI Taxonomy" id="47695"/>
    <lineage>
        <taxon>Eukaryota</taxon>
        <taxon>Metazoa</taxon>
        <taxon>Chordata</taxon>
        <taxon>Craniata</taxon>
        <taxon>Vertebrata</taxon>
        <taxon>Euteleostomi</taxon>
        <taxon>Archelosauria</taxon>
        <taxon>Archosauria</taxon>
        <taxon>Dinosauria</taxon>
        <taxon>Saurischia</taxon>
        <taxon>Theropoda</taxon>
        <taxon>Coelurosauria</taxon>
        <taxon>Aves</taxon>
        <taxon>Neognathae</taxon>
        <taxon>Neoaves</taxon>
        <taxon>Telluraves</taxon>
        <taxon>Australaves</taxon>
        <taxon>Passeriformes</taxon>
        <taxon>Climacteridae</taxon>
        <taxon>Climacteris</taxon>
    </lineage>
</organism>
<sequence length="778" mass="91913">SLQESEIQLLQEAKRLSAELEQQCELEKAEQLPEEPSSEASQIREQLLSCQSEYNAIKGRECENKLKVECLQEEKRLLEDEYEKLPKETEDDKKIKQLKENCDELSKEVIQRKVEIDSIKEAVSSKEKLILIDEEELENLQEMQTNLKVELVRLLGVPKQLAKEIEKINQKKIDAEKKNEALNDQLEELNRTLRATEKRTEEILQEREDVMKELDEKQTLIENKERECLTLTKLLEINTEKELAILSDRQILENNLNKCALEDKKQHDLLSHHQTQKERELKNLKKMELQLKTIYDSLERDKAKHKRLKSEADINSKNNEVLLERRQELQEEIEMIKRSLAEQEMISDMDAHVLEECIAEERLLYKEQEKCRNELSKLTHLTWLRADERQLKRRNAQKAKIQLQNIVKELKRKHLELITCKKMKTEIQRELQGFVTMYDLMQIEKDKCIQLMCAAQWKAREAESRVKLLENKIENLRNAVITKERKLQEEHLKIKNNVRMTDSIKKDYCKAVQEILENKEKEKHLNVDRLTTAATRMEEEILQLRKKCERAIQQQNESGLLLREREEELGFLYEKINKQEMLCRNGDIKMQVMDEKISFLKLKVAEKKREIKLCFKELPVKNALDAHLMGLHIQYSQCKAKIKQLEENYGDATNESRKQEMGGKDPSPPELLKRIEQMEAELVQKEQRLLTIDLLCENIAELTDRTRAIAENGKKDRLLFAKRTNELQRKIKDKTQEIRALFAELSMKQALAIKLQQEIRDKEKFVMTASWIISQGLP</sequence>
<feature type="coiled-coil region" evidence="2">
    <location>
        <begin position="459"/>
        <end position="493"/>
    </location>
</feature>
<evidence type="ECO:0000256" key="1">
    <source>
        <dbReference type="ARBA" id="ARBA00023054"/>
    </source>
</evidence>
<feature type="coiled-coil region" evidence="2">
    <location>
        <begin position="3"/>
        <end position="30"/>
    </location>
</feature>
<keyword evidence="1 2" id="KW-0175">Coiled coil</keyword>
<evidence type="ECO:0000256" key="3">
    <source>
        <dbReference type="SAM" id="MobiDB-lite"/>
    </source>
</evidence>